<dbReference type="GO" id="GO:0005829">
    <property type="term" value="C:cytosol"/>
    <property type="evidence" value="ECO:0007669"/>
    <property type="project" value="TreeGrafter"/>
</dbReference>
<dbReference type="InterPro" id="IPR014016">
    <property type="entry name" value="UvrD-like_ATP-bd"/>
</dbReference>
<evidence type="ECO:0000259" key="11">
    <source>
        <dbReference type="PROSITE" id="PS51198"/>
    </source>
</evidence>
<accession>A0A7C9TL80</accession>
<dbReference type="Pfam" id="PF13361">
    <property type="entry name" value="UvrD_C"/>
    <property type="match status" value="2"/>
</dbReference>
<dbReference type="EMBL" id="JAAGOH010000026">
    <property type="protein sequence ID" value="NDY93018.1"/>
    <property type="molecule type" value="Genomic_DNA"/>
</dbReference>
<dbReference type="RefSeq" id="WP_163459070.1">
    <property type="nucleotide sequence ID" value="NZ_JAAGOH010000026.1"/>
</dbReference>
<dbReference type="InterPro" id="IPR014017">
    <property type="entry name" value="DNA_helicase_UvrD-like_C"/>
</dbReference>
<evidence type="ECO:0000313" key="13">
    <source>
        <dbReference type="EMBL" id="NDY93018.1"/>
    </source>
</evidence>
<dbReference type="Gene3D" id="1.10.486.10">
    <property type="entry name" value="PCRA, domain 4"/>
    <property type="match status" value="1"/>
</dbReference>
<dbReference type="GO" id="GO:0003677">
    <property type="term" value="F:DNA binding"/>
    <property type="evidence" value="ECO:0007669"/>
    <property type="project" value="InterPro"/>
</dbReference>
<gene>
    <name evidence="13" type="ORF">G3A44_17635</name>
</gene>
<dbReference type="InterPro" id="IPR000212">
    <property type="entry name" value="DNA_helicase_UvrD/REP"/>
</dbReference>
<evidence type="ECO:0000256" key="1">
    <source>
        <dbReference type="ARBA" id="ARBA00009922"/>
    </source>
</evidence>
<evidence type="ECO:0000256" key="10">
    <source>
        <dbReference type="PROSITE-ProRule" id="PRU00560"/>
    </source>
</evidence>
<evidence type="ECO:0000256" key="6">
    <source>
        <dbReference type="ARBA" id="ARBA00023235"/>
    </source>
</evidence>
<dbReference type="Gene3D" id="1.10.10.160">
    <property type="match status" value="1"/>
</dbReference>
<keyword evidence="4 10" id="KW-0347">Helicase</keyword>
<dbReference type="CDD" id="cd17932">
    <property type="entry name" value="DEXQc_UvrD"/>
    <property type="match status" value="1"/>
</dbReference>
<evidence type="ECO:0000256" key="3">
    <source>
        <dbReference type="ARBA" id="ARBA00022801"/>
    </source>
</evidence>
<dbReference type="Pfam" id="PF00580">
    <property type="entry name" value="UvrD-helicase"/>
    <property type="match status" value="1"/>
</dbReference>
<dbReference type="GO" id="GO:0000725">
    <property type="term" value="P:recombinational repair"/>
    <property type="evidence" value="ECO:0007669"/>
    <property type="project" value="TreeGrafter"/>
</dbReference>
<evidence type="ECO:0000256" key="8">
    <source>
        <dbReference type="ARBA" id="ARBA00034808"/>
    </source>
</evidence>
<dbReference type="PANTHER" id="PTHR11070">
    <property type="entry name" value="UVRD / RECB / PCRA DNA HELICASE FAMILY MEMBER"/>
    <property type="match status" value="1"/>
</dbReference>
<dbReference type="GO" id="GO:0016787">
    <property type="term" value="F:hydrolase activity"/>
    <property type="evidence" value="ECO:0007669"/>
    <property type="project" value="UniProtKB-UniRule"/>
</dbReference>
<dbReference type="AlphaFoldDB" id="A0A7C9TL80"/>
<dbReference type="InterPro" id="IPR027417">
    <property type="entry name" value="P-loop_NTPase"/>
</dbReference>
<keyword evidence="3 10" id="KW-0378">Hydrolase</keyword>
<evidence type="ECO:0000256" key="9">
    <source>
        <dbReference type="ARBA" id="ARBA00048988"/>
    </source>
</evidence>
<evidence type="ECO:0000259" key="12">
    <source>
        <dbReference type="PROSITE" id="PS51217"/>
    </source>
</evidence>
<evidence type="ECO:0000256" key="4">
    <source>
        <dbReference type="ARBA" id="ARBA00022806"/>
    </source>
</evidence>
<keyword evidence="5 10" id="KW-0067">ATP-binding</keyword>
<dbReference type="PANTHER" id="PTHR11070:SF3">
    <property type="entry name" value="DNA 3'-5' HELICASE"/>
    <property type="match status" value="1"/>
</dbReference>
<organism evidence="13 14">
    <name type="scientific">Ideonella livida</name>
    <dbReference type="NCBI Taxonomy" id="2707176"/>
    <lineage>
        <taxon>Bacteria</taxon>
        <taxon>Pseudomonadati</taxon>
        <taxon>Pseudomonadota</taxon>
        <taxon>Betaproteobacteria</taxon>
        <taxon>Burkholderiales</taxon>
        <taxon>Sphaerotilaceae</taxon>
        <taxon>Ideonella</taxon>
    </lineage>
</organism>
<dbReference type="InterPro" id="IPR013986">
    <property type="entry name" value="DExx_box_DNA_helicase_dom_sf"/>
</dbReference>
<keyword evidence="6" id="KW-0413">Isomerase</keyword>
<comment type="caution">
    <text evidence="13">The sequence shown here is derived from an EMBL/GenBank/DDBJ whole genome shotgun (WGS) entry which is preliminary data.</text>
</comment>
<keyword evidence="14" id="KW-1185">Reference proteome</keyword>
<evidence type="ECO:0000256" key="2">
    <source>
        <dbReference type="ARBA" id="ARBA00022741"/>
    </source>
</evidence>
<feature type="binding site" evidence="10">
    <location>
        <begin position="36"/>
        <end position="43"/>
    </location>
    <ligand>
        <name>ATP</name>
        <dbReference type="ChEBI" id="CHEBI:30616"/>
    </ligand>
</feature>
<dbReference type="GO" id="GO:0005524">
    <property type="term" value="F:ATP binding"/>
    <property type="evidence" value="ECO:0007669"/>
    <property type="project" value="UniProtKB-UniRule"/>
</dbReference>
<dbReference type="PROSITE" id="PS51217">
    <property type="entry name" value="UVRD_HELICASE_CTER"/>
    <property type="match status" value="1"/>
</dbReference>
<evidence type="ECO:0000256" key="5">
    <source>
        <dbReference type="ARBA" id="ARBA00022840"/>
    </source>
</evidence>
<evidence type="ECO:0000313" key="14">
    <source>
        <dbReference type="Proteomes" id="UP000484255"/>
    </source>
</evidence>
<comment type="catalytic activity">
    <reaction evidence="9">
        <text>ATP + H2O = ADP + phosphate + H(+)</text>
        <dbReference type="Rhea" id="RHEA:13065"/>
        <dbReference type="ChEBI" id="CHEBI:15377"/>
        <dbReference type="ChEBI" id="CHEBI:15378"/>
        <dbReference type="ChEBI" id="CHEBI:30616"/>
        <dbReference type="ChEBI" id="CHEBI:43474"/>
        <dbReference type="ChEBI" id="CHEBI:456216"/>
        <dbReference type="EC" id="5.6.2.4"/>
    </reaction>
</comment>
<feature type="domain" description="UvrD-like helicase C-terminal" evidence="12">
    <location>
        <begin position="316"/>
        <end position="579"/>
    </location>
</feature>
<dbReference type="Proteomes" id="UP000484255">
    <property type="component" value="Unassembled WGS sequence"/>
</dbReference>
<dbReference type="PROSITE" id="PS51198">
    <property type="entry name" value="UVRD_HELICASE_ATP_BIND"/>
    <property type="match status" value="1"/>
</dbReference>
<feature type="domain" description="UvrD-like helicase ATP-binding" evidence="11">
    <location>
        <begin position="15"/>
        <end position="315"/>
    </location>
</feature>
<reference evidence="13 14" key="1">
    <citation type="submission" date="2020-02" db="EMBL/GenBank/DDBJ databases">
        <title>Ideonella bacterium strain TBM-1.</title>
        <authorList>
            <person name="Chen W.-M."/>
        </authorList>
    </citation>
    <scope>NUCLEOTIDE SEQUENCE [LARGE SCALE GENOMIC DNA]</scope>
    <source>
        <strain evidence="13 14">TBM-1</strain>
    </source>
</reference>
<dbReference type="Gene3D" id="3.40.50.300">
    <property type="entry name" value="P-loop containing nucleotide triphosphate hydrolases"/>
    <property type="match status" value="2"/>
</dbReference>
<comment type="catalytic activity">
    <reaction evidence="7">
        <text>Couples ATP hydrolysis with the unwinding of duplex DNA by translocating in the 3'-5' direction.</text>
        <dbReference type="EC" id="5.6.2.4"/>
    </reaction>
</comment>
<evidence type="ECO:0000256" key="7">
    <source>
        <dbReference type="ARBA" id="ARBA00034617"/>
    </source>
</evidence>
<name>A0A7C9TL80_9BURK</name>
<dbReference type="GO" id="GO:0043138">
    <property type="term" value="F:3'-5' DNA helicase activity"/>
    <property type="evidence" value="ECO:0007669"/>
    <property type="project" value="UniProtKB-EC"/>
</dbReference>
<protein>
    <recommendedName>
        <fullName evidence="8">DNA 3'-5' helicase</fullName>
        <ecNumber evidence="8">5.6.2.4</ecNumber>
    </recommendedName>
</protein>
<dbReference type="EC" id="5.6.2.4" evidence="8"/>
<dbReference type="SUPFAM" id="SSF52540">
    <property type="entry name" value="P-loop containing nucleoside triphosphate hydrolases"/>
    <property type="match status" value="1"/>
</dbReference>
<comment type="similarity">
    <text evidence="1">Belongs to the helicase family. UvrD subfamily.</text>
</comment>
<proteinExistence type="inferred from homology"/>
<sequence>MNIQSAACAPRPGALVLNPQQQAAVDHRGGPLLVLAGAGTGKTMTLAARVAALVADGAAPHRLLLLTFSRRAAVEMQQRAGRLLHQALGLPPTAAVPQLPWAGTFHSIGARLLRELAPQLGLDEHFTVLDRADAEDLMAWVRQDLGLDQAGEQGRTRFPLKGTCLAVYSRLVNSALPLDALPALVAEHFPWCVEVVPELGRLMQAYEAAKHAQHLLDYDDLLLYWDMLMADPTLGAQVAARFDQVLVDEYQDTNRLQARLLERLSPQGRGLTVVGDDAQAIYGFRAASVDNILRFARRFEPAAATVALERNYRSTQPILEAANAVMALAADRLPKTLWSDQTSSARPEVVNVDDEAAEARWVADAVLRRREEGLRLKQQAVLFRTGHHSAALELELARRRIPFVKFGGLRFLEAAHVKDALAVLRWAANPRSRLAAFRVVQLLPGMGPARARTLVDALQAASDPWAALRRYESPPAVRLVFEDLRGLMLRLALRPPPWPQELSLVLEWFQPHLERLYEQAVPRALDLQQLAVLARGSRGRDAFLTELALDPPEASSDESGPPLKDEDYLILSTIHSAKGQEWPAVTVLRVVDGCLPADLSTGSPVDLEEERRLLYVAMTRARQHLSLMVPRRFHVTQQSRLGDRHLLAGRSRFLPESLMPLFDHPGPQGLKSAPGTPPPQAVVDLKARLRQRWAAPEAGGPSGSG</sequence>
<keyword evidence="2 10" id="KW-0547">Nucleotide-binding</keyword>